<reference evidence="2" key="2">
    <citation type="submission" date="2015-06" db="EMBL/GenBank/DDBJ databases">
        <title>Complete genome sequence of Spiroplasma eriocheiris TDA-040725-5 (DSM 21848).</title>
        <authorList>
            <person name="Lo W.-S."/>
            <person name="Kuo C.-H."/>
        </authorList>
    </citation>
    <scope>NUCLEOTIDE SEQUENCE [LARGE SCALE GENOMIC DNA]</scope>
    <source>
        <strain evidence="2">TDA-040725-5</strain>
    </source>
</reference>
<organism evidence="1 2">
    <name type="scientific">Spiroplasma eriocheiris</name>
    <dbReference type="NCBI Taxonomy" id="315358"/>
    <lineage>
        <taxon>Bacteria</taxon>
        <taxon>Bacillati</taxon>
        <taxon>Mycoplasmatota</taxon>
        <taxon>Mollicutes</taxon>
        <taxon>Entomoplasmatales</taxon>
        <taxon>Spiroplasmataceae</taxon>
        <taxon>Spiroplasma</taxon>
    </lineage>
</organism>
<dbReference type="PATRIC" id="fig|743698.3.peg.319"/>
<reference evidence="1 2" key="1">
    <citation type="journal article" date="2015" name="Genome Biol. Evol.">
        <title>Found and Lost: The Fates of Horizontally Acquired Genes in Arthropod-Symbiotic Spiroplasma.</title>
        <authorList>
            <person name="Lo W.S."/>
            <person name="Gasparich G.E."/>
            <person name="Kuo C.H."/>
        </authorList>
    </citation>
    <scope>NUCLEOTIDE SEQUENCE [LARGE SCALE GENOMIC DNA]</scope>
    <source>
        <strain evidence="2">TDA-040725-5</strain>
    </source>
</reference>
<name>A0A0H3XJA3_9MOLU</name>
<evidence type="ECO:0000313" key="1">
    <source>
        <dbReference type="EMBL" id="AKM53901.1"/>
    </source>
</evidence>
<dbReference type="AlphaFoldDB" id="A0A0H3XJA3"/>
<sequence length="61" mass="7472">MKFFSKVKEYNWVYKTGSRKRSGSGSWDPFNYKRIARIERELICLRKKEEAQNKDDLYYGR</sequence>
<proteinExistence type="predicted"/>
<dbReference type="EMBL" id="CP011856">
    <property type="protein sequence ID" value="AKM53901.1"/>
    <property type="molecule type" value="Genomic_DNA"/>
</dbReference>
<dbReference type="KEGG" id="seri:SERIO_v1c03170"/>
<keyword evidence="2" id="KW-1185">Reference proteome</keyword>
<accession>A0A0H3XJA3</accession>
<protein>
    <submittedName>
        <fullName evidence="1">Uncharacterized protein</fullName>
    </submittedName>
</protein>
<dbReference type="RefSeq" id="WP_047791166.1">
    <property type="nucleotide sequence ID" value="NZ_CP011856.1"/>
</dbReference>
<gene>
    <name evidence="1" type="ORF">SERIO_v1c03170</name>
</gene>
<dbReference type="STRING" id="315358.SERIO_v1c03170"/>
<evidence type="ECO:0000313" key="2">
    <source>
        <dbReference type="Proteomes" id="UP000035661"/>
    </source>
</evidence>
<dbReference type="Proteomes" id="UP000035661">
    <property type="component" value="Chromosome"/>
</dbReference>